<keyword evidence="4 7" id="KW-0812">Transmembrane</keyword>
<evidence type="ECO:0000256" key="4">
    <source>
        <dbReference type="ARBA" id="ARBA00022692"/>
    </source>
</evidence>
<feature type="transmembrane region" description="Helical" evidence="7">
    <location>
        <begin position="77"/>
        <end position="96"/>
    </location>
</feature>
<dbReference type="Pfam" id="PF07690">
    <property type="entry name" value="MFS_1"/>
    <property type="match status" value="2"/>
</dbReference>
<feature type="transmembrane region" description="Helical" evidence="7">
    <location>
        <begin position="7"/>
        <end position="28"/>
    </location>
</feature>
<protein>
    <submittedName>
        <fullName evidence="9">DHA1 family multidrug resistance protein-like MFS transporter</fullName>
    </submittedName>
</protein>
<feature type="transmembrane region" description="Helical" evidence="7">
    <location>
        <begin position="162"/>
        <end position="184"/>
    </location>
</feature>
<feature type="transmembrane region" description="Helical" evidence="7">
    <location>
        <begin position="48"/>
        <end position="65"/>
    </location>
</feature>
<keyword evidence="5 7" id="KW-1133">Transmembrane helix</keyword>
<dbReference type="PROSITE" id="PS50850">
    <property type="entry name" value="MFS"/>
    <property type="match status" value="1"/>
</dbReference>
<gene>
    <name evidence="9" type="ORF">JOD45_003216</name>
</gene>
<evidence type="ECO:0000259" key="8">
    <source>
        <dbReference type="PROSITE" id="PS50850"/>
    </source>
</evidence>
<feature type="domain" description="Major facilitator superfamily (MFS) profile" evidence="8">
    <location>
        <begin position="6"/>
        <end position="390"/>
    </location>
</feature>
<dbReference type="InterPro" id="IPR020846">
    <property type="entry name" value="MFS_dom"/>
</dbReference>
<feature type="transmembrane region" description="Helical" evidence="7">
    <location>
        <begin position="301"/>
        <end position="324"/>
    </location>
</feature>
<feature type="transmembrane region" description="Helical" evidence="7">
    <location>
        <begin position="278"/>
        <end position="295"/>
    </location>
</feature>
<dbReference type="PANTHER" id="PTHR43414">
    <property type="entry name" value="MULTIDRUG RESISTANCE PROTEIN MDTG"/>
    <property type="match status" value="1"/>
</dbReference>
<keyword evidence="6 7" id="KW-0472">Membrane</keyword>
<dbReference type="PANTHER" id="PTHR43414:SF6">
    <property type="entry name" value="MULTIDRUG RESISTANCE PROTEIN MDTG"/>
    <property type="match status" value="1"/>
</dbReference>
<feature type="transmembrane region" description="Helical" evidence="7">
    <location>
        <begin position="366"/>
        <end position="384"/>
    </location>
</feature>
<dbReference type="EMBL" id="JAFBER010000036">
    <property type="protein sequence ID" value="MBM7646981.1"/>
    <property type="molecule type" value="Genomic_DNA"/>
</dbReference>
<dbReference type="Proteomes" id="UP000808914">
    <property type="component" value="Unassembled WGS sequence"/>
</dbReference>
<comment type="subcellular location">
    <subcellularLocation>
        <location evidence="1">Cell membrane</location>
        <topology evidence="1">Multi-pass membrane protein</topology>
    </subcellularLocation>
</comment>
<proteinExistence type="predicted"/>
<evidence type="ECO:0000313" key="10">
    <source>
        <dbReference type="Proteomes" id="UP000808914"/>
    </source>
</evidence>
<evidence type="ECO:0000256" key="1">
    <source>
        <dbReference type="ARBA" id="ARBA00004651"/>
    </source>
</evidence>
<evidence type="ECO:0000256" key="7">
    <source>
        <dbReference type="SAM" id="Phobius"/>
    </source>
</evidence>
<comment type="caution">
    <text evidence="9">The sequence shown here is derived from an EMBL/GenBank/DDBJ whole genome shotgun (WGS) entry which is preliminary data.</text>
</comment>
<dbReference type="SUPFAM" id="SSF103473">
    <property type="entry name" value="MFS general substrate transporter"/>
    <property type="match status" value="1"/>
</dbReference>
<feature type="transmembrane region" description="Helical" evidence="7">
    <location>
        <begin position="204"/>
        <end position="224"/>
    </location>
</feature>
<keyword evidence="10" id="KW-1185">Reference proteome</keyword>
<dbReference type="RefSeq" id="WP_239549322.1">
    <property type="nucleotide sequence ID" value="NZ_JAFBER010000036.1"/>
</dbReference>
<evidence type="ECO:0000256" key="5">
    <source>
        <dbReference type="ARBA" id="ARBA00022989"/>
    </source>
</evidence>
<keyword evidence="2" id="KW-0813">Transport</keyword>
<feature type="transmembrane region" description="Helical" evidence="7">
    <location>
        <begin position="336"/>
        <end position="360"/>
    </location>
</feature>
<evidence type="ECO:0000256" key="6">
    <source>
        <dbReference type="ARBA" id="ARBA00023136"/>
    </source>
</evidence>
<evidence type="ECO:0000256" key="3">
    <source>
        <dbReference type="ARBA" id="ARBA00022475"/>
    </source>
</evidence>
<feature type="transmembrane region" description="Helical" evidence="7">
    <location>
        <begin position="244"/>
        <end position="266"/>
    </location>
</feature>
<keyword evidence="3" id="KW-1003">Cell membrane</keyword>
<reference evidence="9 10" key="1">
    <citation type="submission" date="2021-01" db="EMBL/GenBank/DDBJ databases">
        <title>Genomic Encyclopedia of Type Strains, Phase IV (KMG-IV): sequencing the most valuable type-strain genomes for metagenomic binning, comparative biology and taxonomic classification.</title>
        <authorList>
            <person name="Goeker M."/>
        </authorList>
    </citation>
    <scope>NUCLEOTIDE SEQUENCE [LARGE SCALE GENOMIC DNA]</scope>
    <source>
        <strain evidence="9 10">DSM 28236</strain>
    </source>
</reference>
<dbReference type="InterPro" id="IPR011701">
    <property type="entry name" value="MFS"/>
</dbReference>
<dbReference type="InterPro" id="IPR036259">
    <property type="entry name" value="MFS_trans_sf"/>
</dbReference>
<dbReference type="PRINTS" id="PR01035">
    <property type="entry name" value="TCRTETA"/>
</dbReference>
<sequence length="401" mass="43581">MNWKRTLWILWSANFIAVVGTSMIIPFLPLYIENLGVHDLTQVERWSGAIFSSQMLMAVIFQPLWGTLADKYGRKPMLLRAGIGMGIMTVLMGFVTAPWQLLMLRLINGVFSGFISMSISLQASVTPDEHSGKALGTLQTGQMAGTLIGPLIGGFLSELLGFRAVFISTGALLLAASIVVMFFVKEDVSAKKAVKKTNKETAGWRVFAPLIPVFIATTVTQIAMMSIQPILTIYTKTIYHGSHIAFIAGLVIAASGIANLIGSPFLGRFGDKIGQRKILILSLIMAALSFLPQALTHRVWILIIGRFMLGLFVGGMLPSLNVLVKKLAPKSVQAKAFGFNSSAQFLGNFVGPLLGSSIAASFNIRVVFYVTMSILLANAIVIFLNRKLDEPKRHDTMNQSA</sequence>
<accession>A0ABS2Q3V5</accession>
<organism evidence="9 10">
    <name type="scientific">Scopulibacillus daqui</name>
    <dbReference type="NCBI Taxonomy" id="1469162"/>
    <lineage>
        <taxon>Bacteria</taxon>
        <taxon>Bacillati</taxon>
        <taxon>Bacillota</taxon>
        <taxon>Bacilli</taxon>
        <taxon>Bacillales</taxon>
        <taxon>Sporolactobacillaceae</taxon>
        <taxon>Scopulibacillus</taxon>
    </lineage>
</organism>
<evidence type="ECO:0000313" key="9">
    <source>
        <dbReference type="EMBL" id="MBM7646981.1"/>
    </source>
</evidence>
<evidence type="ECO:0000256" key="2">
    <source>
        <dbReference type="ARBA" id="ARBA00022448"/>
    </source>
</evidence>
<dbReference type="Gene3D" id="1.20.1250.20">
    <property type="entry name" value="MFS general substrate transporter like domains"/>
    <property type="match status" value="2"/>
</dbReference>
<name>A0ABS2Q3V5_9BACL</name>
<dbReference type="InterPro" id="IPR001958">
    <property type="entry name" value="Tet-R_TetA/multi-R_MdtG-like"/>
</dbReference>